<name>A0A2S3IBI7_9POAL</name>
<sequence>MHASASPAREKFGDAVIWQGCRSVCTELWRPPAALAPVTGARMEAEGKTGHVASSFCFLFSLWSIAVVD</sequence>
<dbReference type="EMBL" id="CM008052">
    <property type="protein sequence ID" value="PAN40348.1"/>
    <property type="molecule type" value="Genomic_DNA"/>
</dbReference>
<proteinExistence type="predicted"/>
<gene>
    <name evidence="1" type="ORF">PAHAL_7G308200</name>
</gene>
<accession>A0A2S3IBI7</accession>
<organism evidence="1">
    <name type="scientific">Panicum hallii</name>
    <dbReference type="NCBI Taxonomy" id="206008"/>
    <lineage>
        <taxon>Eukaryota</taxon>
        <taxon>Viridiplantae</taxon>
        <taxon>Streptophyta</taxon>
        <taxon>Embryophyta</taxon>
        <taxon>Tracheophyta</taxon>
        <taxon>Spermatophyta</taxon>
        <taxon>Magnoliopsida</taxon>
        <taxon>Liliopsida</taxon>
        <taxon>Poales</taxon>
        <taxon>Poaceae</taxon>
        <taxon>PACMAD clade</taxon>
        <taxon>Panicoideae</taxon>
        <taxon>Panicodae</taxon>
        <taxon>Paniceae</taxon>
        <taxon>Panicinae</taxon>
        <taxon>Panicum</taxon>
        <taxon>Panicum sect. Panicum</taxon>
    </lineage>
</organism>
<protein>
    <submittedName>
        <fullName evidence="1">Uncharacterized protein</fullName>
    </submittedName>
</protein>
<reference evidence="1" key="1">
    <citation type="submission" date="2018-04" db="EMBL/GenBank/DDBJ databases">
        <title>WGS assembly of Panicum hallii.</title>
        <authorList>
            <person name="Lovell J."/>
            <person name="Jenkins J."/>
            <person name="Lowry D."/>
            <person name="Mamidi S."/>
            <person name="Sreedasyam A."/>
            <person name="Weng X."/>
            <person name="Barry K."/>
            <person name="Bonette J."/>
            <person name="Campitelli B."/>
            <person name="Daum C."/>
            <person name="Gordon S."/>
            <person name="Gould B."/>
            <person name="Lipzen A."/>
            <person name="Macqueen A."/>
            <person name="Palacio-Mejia J."/>
            <person name="Plott C."/>
            <person name="Shakirov E."/>
            <person name="Shu S."/>
            <person name="Yoshinaga Y."/>
            <person name="Zane M."/>
            <person name="Rokhsar D."/>
            <person name="Grimwood J."/>
            <person name="Schmutz J."/>
            <person name="Juenger T."/>
        </authorList>
    </citation>
    <scope>NUCLEOTIDE SEQUENCE [LARGE SCALE GENOMIC DNA]</scope>
    <source>
        <strain evidence="1">FIL2</strain>
    </source>
</reference>
<dbReference type="Proteomes" id="UP000243499">
    <property type="component" value="Chromosome 7"/>
</dbReference>
<evidence type="ECO:0000313" key="1">
    <source>
        <dbReference type="EMBL" id="PAN40348.1"/>
    </source>
</evidence>
<dbReference type="Gramene" id="PAN40348">
    <property type="protein sequence ID" value="PAN40348"/>
    <property type="gene ID" value="PAHAL_7G308200"/>
</dbReference>
<dbReference type="AlphaFoldDB" id="A0A2S3IBI7"/>